<organism evidence="4 5">
    <name type="scientific">Kibdelosporangium philippinense</name>
    <dbReference type="NCBI Taxonomy" id="211113"/>
    <lineage>
        <taxon>Bacteria</taxon>
        <taxon>Bacillati</taxon>
        <taxon>Actinomycetota</taxon>
        <taxon>Actinomycetes</taxon>
        <taxon>Pseudonocardiales</taxon>
        <taxon>Pseudonocardiaceae</taxon>
        <taxon>Kibdelosporangium</taxon>
    </lineage>
</organism>
<dbReference type="Pfam" id="PF03992">
    <property type="entry name" value="ABM"/>
    <property type="match status" value="1"/>
</dbReference>
<dbReference type="InterPro" id="IPR032466">
    <property type="entry name" value="Metal_Hydrolase"/>
</dbReference>
<dbReference type="SUPFAM" id="SSF54909">
    <property type="entry name" value="Dimeric alpha+beta barrel"/>
    <property type="match status" value="1"/>
</dbReference>
<dbReference type="PANTHER" id="PTHR22642:SF21">
    <property type="entry name" value="PERIPLASMIC PROTEIN"/>
    <property type="match status" value="1"/>
</dbReference>
<evidence type="ECO:0000256" key="1">
    <source>
        <dbReference type="SAM" id="MobiDB-lite"/>
    </source>
</evidence>
<gene>
    <name evidence="4" type="ORF">LWC34_15860</name>
</gene>
<evidence type="ECO:0000259" key="2">
    <source>
        <dbReference type="Pfam" id="PF03992"/>
    </source>
</evidence>
<dbReference type="Proteomes" id="UP001521150">
    <property type="component" value="Unassembled WGS sequence"/>
</dbReference>
<evidence type="ECO:0000313" key="5">
    <source>
        <dbReference type="Proteomes" id="UP001521150"/>
    </source>
</evidence>
<dbReference type="RefSeq" id="WP_233725827.1">
    <property type="nucleotide sequence ID" value="NZ_JAJVCN010000001.1"/>
</dbReference>
<evidence type="ECO:0000259" key="3">
    <source>
        <dbReference type="Pfam" id="PF07969"/>
    </source>
</evidence>
<name>A0ABS8ZBT9_9PSEU</name>
<dbReference type="Pfam" id="PF07969">
    <property type="entry name" value="Amidohydro_3"/>
    <property type="match status" value="1"/>
</dbReference>
<dbReference type="InterPro" id="IPR013108">
    <property type="entry name" value="Amidohydro_3"/>
</dbReference>
<feature type="domain" description="Amidohydrolase 3" evidence="3">
    <location>
        <begin position="24"/>
        <end position="286"/>
    </location>
</feature>
<dbReference type="InterPro" id="IPR011008">
    <property type="entry name" value="Dimeric_a/b-barrel"/>
</dbReference>
<feature type="compositionally biased region" description="Low complexity" evidence="1">
    <location>
        <begin position="306"/>
        <end position="325"/>
    </location>
</feature>
<dbReference type="EMBL" id="JAJVCN010000001">
    <property type="protein sequence ID" value="MCE7004300.1"/>
    <property type="molecule type" value="Genomic_DNA"/>
</dbReference>
<dbReference type="Gene3D" id="3.20.20.140">
    <property type="entry name" value="Metal-dependent hydrolases"/>
    <property type="match status" value="1"/>
</dbReference>
<evidence type="ECO:0000313" key="4">
    <source>
        <dbReference type="EMBL" id="MCE7004300.1"/>
    </source>
</evidence>
<proteinExistence type="predicted"/>
<feature type="domain" description="ABM" evidence="2">
    <location>
        <begin position="533"/>
        <end position="607"/>
    </location>
</feature>
<dbReference type="Gene3D" id="2.30.40.10">
    <property type="entry name" value="Urease, subunit C, domain 1"/>
    <property type="match status" value="1"/>
</dbReference>
<accession>A0ABS8ZBT9</accession>
<reference evidence="4 5" key="1">
    <citation type="submission" date="2021-12" db="EMBL/GenBank/DDBJ databases">
        <title>Genome sequence of Kibdelosporangium philippinense ATCC 49844.</title>
        <authorList>
            <person name="Fedorov E.A."/>
            <person name="Omeragic M."/>
            <person name="Shalygina K.F."/>
            <person name="Maclea K.S."/>
        </authorList>
    </citation>
    <scope>NUCLEOTIDE SEQUENCE [LARGE SCALE GENOMIC DNA]</scope>
    <source>
        <strain evidence="4 5">ATCC 49844</strain>
    </source>
</reference>
<comment type="caution">
    <text evidence="4">The sequence shown here is derived from an EMBL/GenBank/DDBJ whole genome shotgun (WGS) entry which is preliminary data.</text>
</comment>
<feature type="region of interest" description="Disordered" evidence="1">
    <location>
        <begin position="284"/>
        <end position="351"/>
    </location>
</feature>
<dbReference type="Gene3D" id="3.30.70.100">
    <property type="match status" value="1"/>
</dbReference>
<dbReference type="PANTHER" id="PTHR22642">
    <property type="entry name" value="IMIDAZOLONEPROPIONASE"/>
    <property type="match status" value="1"/>
</dbReference>
<dbReference type="SUPFAM" id="SSF51556">
    <property type="entry name" value="Metallo-dependent hydrolases"/>
    <property type="match status" value="1"/>
</dbReference>
<keyword evidence="5" id="KW-1185">Reference proteome</keyword>
<sequence>MPCGGGGGRLDRLAASIFPQTPGAEYPELERWTRELSAGNGDDIFRVHGPGETLVWNGVDFDNFLEPMPVFPPEMEADLTRVVRMTVERGWPFRYHASYDQSIERFLGVMETINQDLPVGNVRWILDHAETISARNVDRVAALGGVIAVQHQMAFQGDIFREHYGDQVARRSPPVGEMLRAGVHVGMGTDTTRVASYNPWVGLWWLITGKTLAGTKMRAAENNVDRLTALRLYTQGSAWMESKEQDKGTLMAGQLADLAVLSDDYLKVPVDRIKEIESVLTVMDGKTPSATSPPHHCPSVPTGHLSAPSADTPAPAAPDTSADSSGQSASLAREEDPAIDTRTAGEPEALRCRPGILGRTVHDVHSRSDIQVRAACRVLGEVAPPRRLEGEGFQLVHPVAQFVLSGLRRWQATHMVPQVPDERHPVGHLPVVFVPAEAVAKGQIPGEPLADRVALLVGACDQLLLRRGRTPTNGKQHDHGTSHGEVSRLCHATHGTTGNRERSRPRRCHNVATCLVLADMSQSLESSTGVDTPVTVIKNYTVPADEAEYFVEVYRENAWIMSAQPGFVRSRLHRALADAPEVRFVHIADWNSGTALDKATANPEWLASLRQMFDDPGLHITSEPAAYRVAVELHPS</sequence>
<protein>
    <submittedName>
        <fullName evidence="4">Amidohydrolase family protein</fullName>
    </submittedName>
</protein>
<dbReference type="InterPro" id="IPR007138">
    <property type="entry name" value="ABM_dom"/>
</dbReference>
<dbReference type="InterPro" id="IPR011059">
    <property type="entry name" value="Metal-dep_hydrolase_composite"/>
</dbReference>